<dbReference type="EMBL" id="JNBR01000816">
    <property type="protein sequence ID" value="OQR89452.1"/>
    <property type="molecule type" value="Genomic_DNA"/>
</dbReference>
<name>A0A1V9YUP3_ACHHY</name>
<dbReference type="Proteomes" id="UP000243579">
    <property type="component" value="Unassembled WGS sequence"/>
</dbReference>
<comment type="caution">
    <text evidence="1">The sequence shown here is derived from an EMBL/GenBank/DDBJ whole genome shotgun (WGS) entry which is preliminary data.</text>
</comment>
<sequence>MANGSAAVFFGGNPLCVYQPADPTTLNISIVQYVNSSNGRVTLIRQPILDLQDAAWSFYGWLAVVDWLDGGREVVSITGDAGSIPLMSKAYAPLTFKVPTEGIPTEAAALLRAMYYYFDLHLVGVFMLMGVASHRAGVPEVLIISNVFSV</sequence>
<accession>A0A1V9YUP3</accession>
<organism evidence="1 2">
    <name type="scientific">Achlya hypogyna</name>
    <name type="common">Oomycete</name>
    <name type="synonym">Protoachlya hypogyna</name>
    <dbReference type="NCBI Taxonomy" id="1202772"/>
    <lineage>
        <taxon>Eukaryota</taxon>
        <taxon>Sar</taxon>
        <taxon>Stramenopiles</taxon>
        <taxon>Oomycota</taxon>
        <taxon>Saprolegniomycetes</taxon>
        <taxon>Saprolegniales</taxon>
        <taxon>Achlyaceae</taxon>
        <taxon>Achlya</taxon>
    </lineage>
</organism>
<keyword evidence="2" id="KW-1185">Reference proteome</keyword>
<dbReference type="OrthoDB" id="87709at2759"/>
<reference evidence="1 2" key="1">
    <citation type="journal article" date="2014" name="Genome Biol. Evol.">
        <title>The secreted proteins of Achlya hypogyna and Thraustotheca clavata identify the ancestral oomycete secretome and reveal gene acquisitions by horizontal gene transfer.</title>
        <authorList>
            <person name="Misner I."/>
            <person name="Blouin N."/>
            <person name="Leonard G."/>
            <person name="Richards T.A."/>
            <person name="Lane C.E."/>
        </authorList>
    </citation>
    <scope>NUCLEOTIDE SEQUENCE [LARGE SCALE GENOMIC DNA]</scope>
    <source>
        <strain evidence="1 2">ATCC 48635</strain>
    </source>
</reference>
<evidence type="ECO:0000313" key="2">
    <source>
        <dbReference type="Proteomes" id="UP000243579"/>
    </source>
</evidence>
<dbReference type="AlphaFoldDB" id="A0A1V9YUP3"/>
<proteinExistence type="predicted"/>
<evidence type="ECO:0000313" key="1">
    <source>
        <dbReference type="EMBL" id="OQR89452.1"/>
    </source>
</evidence>
<gene>
    <name evidence="1" type="ORF">ACHHYP_06283</name>
</gene>
<protein>
    <submittedName>
        <fullName evidence="1">Uncharacterized protein</fullName>
    </submittedName>
</protein>